<dbReference type="CDD" id="cd03802">
    <property type="entry name" value="GT4_AviGT4-like"/>
    <property type="match status" value="1"/>
</dbReference>
<dbReference type="PATRIC" id="fig|706587.4.peg.440"/>
<dbReference type="Proteomes" id="UP000006055">
    <property type="component" value="Chromosome"/>
</dbReference>
<keyword evidence="2" id="KW-0808">Transferase</keyword>
<accession>I4C0N4</accession>
<gene>
    <name evidence="2" type="ordered locus">Desti_0388</name>
</gene>
<dbReference type="KEGG" id="dti:Desti_0388"/>
<evidence type="ECO:0000313" key="3">
    <source>
        <dbReference type="Proteomes" id="UP000006055"/>
    </source>
</evidence>
<dbReference type="PANTHER" id="PTHR12526">
    <property type="entry name" value="GLYCOSYLTRANSFERASE"/>
    <property type="match status" value="1"/>
</dbReference>
<dbReference type="PANTHER" id="PTHR12526:SF595">
    <property type="entry name" value="BLL5217 PROTEIN"/>
    <property type="match status" value="1"/>
</dbReference>
<reference evidence="3" key="1">
    <citation type="submission" date="2012-06" db="EMBL/GenBank/DDBJ databases">
        <title>Complete sequence of chromosome of Desulfomonile tiedjei DSM 6799.</title>
        <authorList>
            <person name="Lucas S."/>
            <person name="Copeland A."/>
            <person name="Lapidus A."/>
            <person name="Glavina del Rio T."/>
            <person name="Dalin E."/>
            <person name="Tice H."/>
            <person name="Bruce D."/>
            <person name="Goodwin L."/>
            <person name="Pitluck S."/>
            <person name="Peters L."/>
            <person name="Ovchinnikova G."/>
            <person name="Zeytun A."/>
            <person name="Lu M."/>
            <person name="Kyrpides N."/>
            <person name="Mavromatis K."/>
            <person name="Ivanova N."/>
            <person name="Brettin T."/>
            <person name="Detter J.C."/>
            <person name="Han C."/>
            <person name="Larimer F."/>
            <person name="Land M."/>
            <person name="Hauser L."/>
            <person name="Markowitz V."/>
            <person name="Cheng J.-F."/>
            <person name="Hugenholtz P."/>
            <person name="Woyke T."/>
            <person name="Wu D."/>
            <person name="Spring S."/>
            <person name="Schroeder M."/>
            <person name="Brambilla E."/>
            <person name="Klenk H.-P."/>
            <person name="Eisen J.A."/>
        </authorList>
    </citation>
    <scope>NUCLEOTIDE SEQUENCE [LARGE SCALE GENOMIC DNA]</scope>
    <source>
        <strain evidence="3">ATCC 49306 / DSM 6799 / DCB-1</strain>
    </source>
</reference>
<proteinExistence type="predicted"/>
<name>I4C0N4_DESTA</name>
<feature type="domain" description="Glycosyltransferase subfamily 4-like N-terminal" evidence="1">
    <location>
        <begin position="98"/>
        <end position="210"/>
    </location>
</feature>
<dbReference type="SUPFAM" id="SSF53756">
    <property type="entry name" value="UDP-Glycosyltransferase/glycogen phosphorylase"/>
    <property type="match status" value="1"/>
</dbReference>
<protein>
    <submittedName>
        <fullName evidence="2">Glycosyltransferase</fullName>
    </submittedName>
</protein>
<dbReference type="Pfam" id="PF13692">
    <property type="entry name" value="Glyco_trans_1_4"/>
    <property type="match status" value="1"/>
</dbReference>
<sequence>MAGVGDSGVTAFLVLNCIRNNRCIETWLYSAPRNSPEGRIVCSPSQERSCYPEIGLRIEESASIAIGFMHSDSEQINKKLSVLSIAYPFAPVRSDTAGGAEQVLRLLDEGLVRLGHESTVLACSGSRIVGNLIDFPRTNDLIECDTRNKTYRLVRDLVRDVLRERNLDLIHLHGIDFMEYLPDTDIPVLITLHLPVSWYDANAFKQIQERVYFNCVSRHQEETAQFIPNLLPFVENGVPIQDCTFPVPEEYVVVLGRICPEKGIHLALDAARQAGTSLILAGKLFDYETHHEYYLREVLPRLDGNRYQYVGSLGLEEKNALLGSAKCLLAPSLAPETSSLVTMEAYACGTPVVAFPSGALSDLVEHGKTGFLVNSVSEMAQAIARTNTINRKCCRDLAEKKFSANRMVADYVRRYRHMLVN</sequence>
<dbReference type="Pfam" id="PF13439">
    <property type="entry name" value="Glyco_transf_4"/>
    <property type="match status" value="1"/>
</dbReference>
<keyword evidence="3" id="KW-1185">Reference proteome</keyword>
<dbReference type="InterPro" id="IPR028098">
    <property type="entry name" value="Glyco_trans_4-like_N"/>
</dbReference>
<dbReference type="GO" id="GO:0016757">
    <property type="term" value="F:glycosyltransferase activity"/>
    <property type="evidence" value="ECO:0007669"/>
    <property type="project" value="UniProtKB-ARBA"/>
</dbReference>
<evidence type="ECO:0000313" key="2">
    <source>
        <dbReference type="EMBL" id="AFM23125.1"/>
    </source>
</evidence>
<dbReference type="HOGENOM" id="CLU_042257_1_0_7"/>
<dbReference type="STRING" id="706587.Desti_0388"/>
<evidence type="ECO:0000259" key="1">
    <source>
        <dbReference type="Pfam" id="PF13439"/>
    </source>
</evidence>
<dbReference type="EMBL" id="CP003360">
    <property type="protein sequence ID" value="AFM23125.1"/>
    <property type="molecule type" value="Genomic_DNA"/>
</dbReference>
<dbReference type="AlphaFoldDB" id="I4C0N4"/>
<dbReference type="Gene3D" id="3.40.50.2000">
    <property type="entry name" value="Glycogen Phosphorylase B"/>
    <property type="match status" value="2"/>
</dbReference>
<dbReference type="eggNOG" id="COG0438">
    <property type="taxonomic scope" value="Bacteria"/>
</dbReference>
<organism evidence="2 3">
    <name type="scientific">Desulfomonile tiedjei (strain ATCC 49306 / DSM 6799 / DCB-1)</name>
    <dbReference type="NCBI Taxonomy" id="706587"/>
    <lineage>
        <taxon>Bacteria</taxon>
        <taxon>Pseudomonadati</taxon>
        <taxon>Thermodesulfobacteriota</taxon>
        <taxon>Desulfomonilia</taxon>
        <taxon>Desulfomonilales</taxon>
        <taxon>Desulfomonilaceae</taxon>
        <taxon>Desulfomonile</taxon>
    </lineage>
</organism>